<protein>
    <submittedName>
        <fullName evidence="1">Uncharacterized protein</fullName>
    </submittedName>
</protein>
<dbReference type="AlphaFoldDB" id="A0A1V5ZRZ1"/>
<accession>A0A1V5ZRZ1</accession>
<dbReference type="EMBL" id="MWDB01000001">
    <property type="protein sequence ID" value="OQB42584.1"/>
    <property type="molecule type" value="Genomic_DNA"/>
</dbReference>
<sequence>MSIVEKQRGEKSIYRQMDRYQNIVNSFSLLKNNLDGEQKEMI</sequence>
<organism evidence="1">
    <name type="scientific">candidate division CPR1 bacterium ADurb.Bin160</name>
    <dbReference type="NCBI Taxonomy" id="1852826"/>
    <lineage>
        <taxon>Bacteria</taxon>
        <taxon>candidate division CPR1</taxon>
    </lineage>
</organism>
<reference evidence="1" key="1">
    <citation type="submission" date="2017-02" db="EMBL/GenBank/DDBJ databases">
        <title>Delving into the versatile metabolic prowess of the omnipresent phylum Bacteroidetes.</title>
        <authorList>
            <person name="Nobu M.K."/>
            <person name="Mei R."/>
            <person name="Narihiro T."/>
            <person name="Kuroda K."/>
            <person name="Liu W.-T."/>
        </authorList>
    </citation>
    <scope>NUCLEOTIDE SEQUENCE</scope>
    <source>
        <strain evidence="1">ADurb.Bin160</strain>
    </source>
</reference>
<evidence type="ECO:0000313" key="1">
    <source>
        <dbReference type="EMBL" id="OQB42584.1"/>
    </source>
</evidence>
<comment type="caution">
    <text evidence="1">The sequence shown here is derived from an EMBL/GenBank/DDBJ whole genome shotgun (WGS) entry which is preliminary data.</text>
</comment>
<proteinExistence type="predicted"/>
<dbReference type="Proteomes" id="UP000485621">
    <property type="component" value="Unassembled WGS sequence"/>
</dbReference>
<name>A0A1V5ZRZ1_9BACT</name>
<gene>
    <name evidence="1" type="ORF">BWY04_00020</name>
</gene>